<organism evidence="5 6">
    <name type="scientific">Akkermansia muciniphila</name>
    <dbReference type="NCBI Taxonomy" id="239935"/>
    <lineage>
        <taxon>Bacteria</taxon>
        <taxon>Pseudomonadati</taxon>
        <taxon>Verrucomicrobiota</taxon>
        <taxon>Verrucomicrobiia</taxon>
        <taxon>Verrucomicrobiales</taxon>
        <taxon>Akkermansiaceae</taxon>
        <taxon>Akkermansia</taxon>
    </lineage>
</organism>
<dbReference type="OrthoDB" id="9791837at2"/>
<evidence type="ECO:0000256" key="2">
    <source>
        <dbReference type="ARBA" id="ARBA00022679"/>
    </source>
</evidence>
<evidence type="ECO:0000256" key="1">
    <source>
        <dbReference type="ARBA" id="ARBA00022603"/>
    </source>
</evidence>
<dbReference type="Proteomes" id="UP000236000">
    <property type="component" value="Unassembled WGS sequence"/>
</dbReference>
<reference evidence="5 6" key="1">
    <citation type="journal article" date="2017" name="BMC Genomics">
        <title>Genome sequencing of 39 Akkermansia muciniphila isolates reveals its population structure, genomic and functional diverisity, and global distribution in mammalian gut microbiotas.</title>
        <authorList>
            <person name="Guo X."/>
            <person name="Li S."/>
            <person name="Zhang J."/>
            <person name="Wu F."/>
            <person name="Li X."/>
            <person name="Wu D."/>
            <person name="Zhang M."/>
            <person name="Ou Z."/>
            <person name="Jie Z."/>
            <person name="Yan Q."/>
            <person name="Li P."/>
            <person name="Yi J."/>
            <person name="Peng Y."/>
        </authorList>
    </citation>
    <scope>NUCLEOTIDE SEQUENCE [LARGE SCALE GENOMIC DNA]</scope>
    <source>
        <strain evidence="5 6">GP24</strain>
    </source>
</reference>
<dbReference type="GO" id="GO:0032259">
    <property type="term" value="P:methylation"/>
    <property type="evidence" value="ECO:0007669"/>
    <property type="project" value="UniProtKB-KW"/>
</dbReference>
<name>A0A2N8HFB1_9BACT</name>
<gene>
    <name evidence="5" type="ORF">CXU22_04000</name>
</gene>
<proteinExistence type="predicted"/>
<dbReference type="GO" id="GO:0008757">
    <property type="term" value="F:S-adenosylmethionine-dependent methyltransferase activity"/>
    <property type="evidence" value="ECO:0007669"/>
    <property type="project" value="InterPro"/>
</dbReference>
<comment type="caution">
    <text evidence="5">The sequence shown here is derived from an EMBL/GenBank/DDBJ whole genome shotgun (WGS) entry which is preliminary data.</text>
</comment>
<evidence type="ECO:0000313" key="5">
    <source>
        <dbReference type="EMBL" id="PNC18961.1"/>
    </source>
</evidence>
<keyword evidence="3" id="KW-0949">S-adenosyl-L-methionine</keyword>
<feature type="domain" description="Methyltransferase type 11" evidence="4">
    <location>
        <begin position="47"/>
        <end position="141"/>
    </location>
</feature>
<dbReference type="SUPFAM" id="SSF53335">
    <property type="entry name" value="S-adenosyl-L-methionine-dependent methyltransferases"/>
    <property type="match status" value="1"/>
</dbReference>
<sequence length="244" mass="27835">MKQNKYDDNAFFRKYSQMDRSVKGLEGAGEWKTLERLLPDFRDKDVLDLGCGFGWHCRYAAEHGAASVLGVDISSKMIAKARSMGNEGIIEYRCMPMEDIQLPEASFDIVISSLAFHYTPDFNGVCRNVFRWLKPGGVFIFSVEHPVFTAQGTQDWQHDESGKIMHWPVDRYFMEGPRQAVFLGEEVTKYHRTLTSYLGALAANGFEVTALEEPQPPRELLESVPGMQDELRRPMMLIISARKK</sequence>
<dbReference type="AlphaFoldDB" id="A0A2N8HFB1"/>
<dbReference type="PANTHER" id="PTHR43464">
    <property type="entry name" value="METHYLTRANSFERASE"/>
    <property type="match status" value="1"/>
</dbReference>
<evidence type="ECO:0000256" key="3">
    <source>
        <dbReference type="ARBA" id="ARBA00022691"/>
    </source>
</evidence>
<dbReference type="CDD" id="cd02440">
    <property type="entry name" value="AdoMet_MTases"/>
    <property type="match status" value="1"/>
</dbReference>
<evidence type="ECO:0000259" key="4">
    <source>
        <dbReference type="Pfam" id="PF08241"/>
    </source>
</evidence>
<keyword evidence="2 5" id="KW-0808">Transferase</keyword>
<dbReference type="Gene3D" id="3.40.50.150">
    <property type="entry name" value="Vaccinia Virus protein VP39"/>
    <property type="match status" value="1"/>
</dbReference>
<evidence type="ECO:0000313" key="6">
    <source>
        <dbReference type="Proteomes" id="UP000236000"/>
    </source>
</evidence>
<dbReference type="PANTHER" id="PTHR43464:SF19">
    <property type="entry name" value="UBIQUINONE BIOSYNTHESIS O-METHYLTRANSFERASE, MITOCHONDRIAL"/>
    <property type="match status" value="1"/>
</dbReference>
<dbReference type="EMBL" id="PJKA01000006">
    <property type="protein sequence ID" value="PNC18961.1"/>
    <property type="molecule type" value="Genomic_DNA"/>
</dbReference>
<dbReference type="RefSeq" id="WP_102712778.1">
    <property type="nucleotide sequence ID" value="NZ_PJKA01000006.1"/>
</dbReference>
<protein>
    <submittedName>
        <fullName evidence="5">SAM-dependent methyltransferase</fullName>
    </submittedName>
</protein>
<dbReference type="Pfam" id="PF08241">
    <property type="entry name" value="Methyltransf_11"/>
    <property type="match status" value="1"/>
</dbReference>
<keyword evidence="1 5" id="KW-0489">Methyltransferase</keyword>
<dbReference type="InterPro" id="IPR029063">
    <property type="entry name" value="SAM-dependent_MTases_sf"/>
</dbReference>
<accession>A0A2N8HFB1</accession>
<dbReference type="InterPro" id="IPR013216">
    <property type="entry name" value="Methyltransf_11"/>
</dbReference>